<dbReference type="EMBL" id="UYSG01012393">
    <property type="protein sequence ID" value="VDL64705.1"/>
    <property type="molecule type" value="Genomic_DNA"/>
</dbReference>
<accession>A0A0R3SZ67</accession>
<dbReference type="AlphaFoldDB" id="A0A0R3SZ67"/>
<reference evidence="3" key="1">
    <citation type="submission" date="2017-02" db="UniProtKB">
        <authorList>
            <consortium name="WormBaseParasite"/>
        </authorList>
    </citation>
    <scope>IDENTIFICATION</scope>
</reference>
<evidence type="ECO:0000313" key="1">
    <source>
        <dbReference type="EMBL" id="VDL64705.1"/>
    </source>
</evidence>
<protein>
    <submittedName>
        <fullName evidence="3">PKD_channel domain-containing protein</fullName>
    </submittedName>
</protein>
<dbReference type="WBParaSite" id="HDID_0001106301-mRNA-1">
    <property type="protein sequence ID" value="HDID_0001106301-mRNA-1"/>
    <property type="gene ID" value="HDID_0001106301"/>
</dbReference>
<name>A0A0R3SZ67_HYMDI</name>
<organism evidence="3">
    <name type="scientific">Hymenolepis diminuta</name>
    <name type="common">Rat tapeworm</name>
    <dbReference type="NCBI Taxonomy" id="6216"/>
    <lineage>
        <taxon>Eukaryota</taxon>
        <taxon>Metazoa</taxon>
        <taxon>Spiralia</taxon>
        <taxon>Lophotrochozoa</taxon>
        <taxon>Platyhelminthes</taxon>
        <taxon>Cestoda</taxon>
        <taxon>Eucestoda</taxon>
        <taxon>Cyclophyllidea</taxon>
        <taxon>Hymenolepididae</taxon>
        <taxon>Hymenolepis</taxon>
    </lineage>
</organism>
<dbReference type="Proteomes" id="UP000274504">
    <property type="component" value="Unassembled WGS sequence"/>
</dbReference>
<evidence type="ECO:0000313" key="2">
    <source>
        <dbReference type="Proteomes" id="UP000274504"/>
    </source>
</evidence>
<sequence>MFKSHARDVVIIVVLIAGIAQLHRRHRFGDLSARFDFPSQSVDVPHDLWAFSFQKMDSAYEVVMDYNISKGDTYRWNVTESCVLEFGRPNVSLSQEDLENLEDNLWCRPISRRVFLAYPQSIDLNETVNRLIRRRPITEVNRQPLIHILI</sequence>
<proteinExistence type="predicted"/>
<gene>
    <name evidence="1" type="ORF">HDID_LOCUS11060</name>
</gene>
<evidence type="ECO:0000313" key="3">
    <source>
        <dbReference type="WBParaSite" id="HDID_0001106301-mRNA-1"/>
    </source>
</evidence>
<reference evidence="1 2" key="2">
    <citation type="submission" date="2018-11" db="EMBL/GenBank/DDBJ databases">
        <authorList>
            <consortium name="Pathogen Informatics"/>
        </authorList>
    </citation>
    <scope>NUCLEOTIDE SEQUENCE [LARGE SCALE GENOMIC DNA]</scope>
</reference>